<keyword evidence="2" id="KW-0560">Oxidoreductase</keyword>
<dbReference type="AlphaFoldDB" id="A0A3P1CV88"/>
<dbReference type="PANTHER" id="PTHR37811:SF2">
    <property type="entry name" value="ABM DOMAIN-CONTAINING PROTEIN"/>
    <property type="match status" value="1"/>
</dbReference>
<dbReference type="Gene3D" id="3.30.70.100">
    <property type="match status" value="1"/>
</dbReference>
<dbReference type="InterPro" id="IPR011008">
    <property type="entry name" value="Dimeric_a/b-barrel"/>
</dbReference>
<sequence>MYTPIAQTPEPPYYVVVFTIVHAENLDGYEQMGEKMVQLASEQPGFLGLEYGIGDVELTISYWESSEAIRQWYAHAEHTIARDMGREKWFQAFKVRVARVERDYEFNRSVSE</sequence>
<protein>
    <submittedName>
        <fullName evidence="2">Antibiotic biosynthesis monooxygenase</fullName>
    </submittedName>
</protein>
<organism evidence="2 3">
    <name type="scientific">Larkinella knui</name>
    <dbReference type="NCBI Taxonomy" id="2025310"/>
    <lineage>
        <taxon>Bacteria</taxon>
        <taxon>Pseudomonadati</taxon>
        <taxon>Bacteroidota</taxon>
        <taxon>Cytophagia</taxon>
        <taxon>Cytophagales</taxon>
        <taxon>Spirosomataceae</taxon>
        <taxon>Larkinella</taxon>
    </lineage>
</organism>
<evidence type="ECO:0000313" key="2">
    <source>
        <dbReference type="EMBL" id="RRB17010.1"/>
    </source>
</evidence>
<dbReference type="Proteomes" id="UP000274271">
    <property type="component" value="Unassembled WGS sequence"/>
</dbReference>
<gene>
    <name evidence="2" type="ORF">EHT87_01630</name>
</gene>
<dbReference type="SUPFAM" id="SSF54909">
    <property type="entry name" value="Dimeric alpha+beta barrel"/>
    <property type="match status" value="1"/>
</dbReference>
<dbReference type="OrthoDB" id="9798439at2"/>
<dbReference type="EMBL" id="RQJP01000001">
    <property type="protein sequence ID" value="RRB17010.1"/>
    <property type="molecule type" value="Genomic_DNA"/>
</dbReference>
<feature type="domain" description="ABM" evidence="1">
    <location>
        <begin position="13"/>
        <end position="79"/>
    </location>
</feature>
<evidence type="ECO:0000313" key="3">
    <source>
        <dbReference type="Proteomes" id="UP000274271"/>
    </source>
</evidence>
<dbReference type="GO" id="GO:0004497">
    <property type="term" value="F:monooxygenase activity"/>
    <property type="evidence" value="ECO:0007669"/>
    <property type="project" value="UniProtKB-KW"/>
</dbReference>
<comment type="caution">
    <text evidence="2">The sequence shown here is derived from an EMBL/GenBank/DDBJ whole genome shotgun (WGS) entry which is preliminary data.</text>
</comment>
<proteinExistence type="predicted"/>
<reference evidence="2 3" key="1">
    <citation type="submission" date="2018-11" db="EMBL/GenBank/DDBJ databases">
        <authorList>
            <person name="Zhou Z."/>
            <person name="Wang G."/>
        </authorList>
    </citation>
    <scope>NUCLEOTIDE SEQUENCE [LARGE SCALE GENOMIC DNA]</scope>
    <source>
        <strain evidence="2 3">KCTC42998</strain>
    </source>
</reference>
<dbReference type="RefSeq" id="WP_124903184.1">
    <property type="nucleotide sequence ID" value="NZ_RQJP01000001.1"/>
</dbReference>
<dbReference type="InterPro" id="IPR007138">
    <property type="entry name" value="ABM_dom"/>
</dbReference>
<name>A0A3P1CV88_9BACT</name>
<evidence type="ECO:0000259" key="1">
    <source>
        <dbReference type="Pfam" id="PF03992"/>
    </source>
</evidence>
<dbReference type="PANTHER" id="PTHR37811">
    <property type="entry name" value="BLL5343 PROTEIN"/>
    <property type="match status" value="1"/>
</dbReference>
<keyword evidence="3" id="KW-1185">Reference proteome</keyword>
<keyword evidence="2" id="KW-0503">Monooxygenase</keyword>
<dbReference type="InterPro" id="IPR052936">
    <property type="entry name" value="Jasmonate_Hydroxylase-like"/>
</dbReference>
<accession>A0A3P1CV88</accession>
<dbReference type="Pfam" id="PF03992">
    <property type="entry name" value="ABM"/>
    <property type="match status" value="1"/>
</dbReference>